<name>A0ABR8A275_9CYAN</name>
<keyword evidence="3" id="KW-0815">Transposition</keyword>
<evidence type="ECO:0000313" key="5">
    <source>
        <dbReference type="EMBL" id="MBD2189939.1"/>
    </source>
</evidence>
<reference evidence="5 6" key="1">
    <citation type="journal article" date="2020" name="ISME J.">
        <title>Comparative genomics reveals insights into cyanobacterial evolution and habitat adaptation.</title>
        <authorList>
            <person name="Chen M.Y."/>
            <person name="Teng W.K."/>
            <person name="Zhao L."/>
            <person name="Hu C.X."/>
            <person name="Zhou Y.K."/>
            <person name="Han B.P."/>
            <person name="Song L.R."/>
            <person name="Shu W.S."/>
        </authorList>
    </citation>
    <scope>NUCLEOTIDE SEQUENCE [LARGE SCALE GENOMIC DNA]</scope>
    <source>
        <strain evidence="5 6">FACHB-723</strain>
    </source>
</reference>
<organism evidence="5 6">
    <name type="scientific">Pseudanabaena mucicola FACHB-723</name>
    <dbReference type="NCBI Taxonomy" id="2692860"/>
    <lineage>
        <taxon>Bacteria</taxon>
        <taxon>Bacillati</taxon>
        <taxon>Cyanobacteriota</taxon>
        <taxon>Cyanophyceae</taxon>
        <taxon>Pseudanabaenales</taxon>
        <taxon>Pseudanabaenaceae</taxon>
        <taxon>Pseudanabaena</taxon>
    </lineage>
</organism>
<sequence length="235" mass="27034">MRCPKCESENIVLNGLTRHGKQNHKCRDCDRQFSLEPKNKPISDETKALIEKLMLERVSLRAIVRITGVSLQWLQSYVNGKFRGVARNLEVSVKKKGKLTIQCDEMWSFVGNKGNKQWVWIAIDQLTREIVGIYVGSRDENSARCLWVSLPAVYRQCAVAYTDFWTAYALVIPANRHRPVGKETGHTAYIERLNCTLRQRVGRLVRKTLSFSKKLENHIGAIFFFAHHYNSSLPL</sequence>
<dbReference type="RefSeq" id="WP_190404749.1">
    <property type="nucleotide sequence ID" value="NZ_JACJQB010000062.1"/>
</dbReference>
<dbReference type="InterPro" id="IPR051354">
    <property type="entry name" value="Transposase_27_IS1"/>
</dbReference>
<evidence type="ECO:0000256" key="4">
    <source>
        <dbReference type="ARBA" id="ARBA00023172"/>
    </source>
</evidence>
<evidence type="ECO:0000256" key="1">
    <source>
        <dbReference type="ARBA" id="ARBA00004091"/>
    </source>
</evidence>
<dbReference type="InterPro" id="IPR005063">
    <property type="entry name" value="Transposase_27"/>
</dbReference>
<dbReference type="PANTHER" id="PTHR33293:SF1">
    <property type="entry name" value="INSERTION ELEMENT IS1 1 PROTEIN INSB-RELATED"/>
    <property type="match status" value="1"/>
</dbReference>
<dbReference type="PANTHER" id="PTHR33293">
    <property type="entry name" value="INSERTION ELEMENT IS1 1 PROTEIN INSB-RELATED"/>
    <property type="match status" value="1"/>
</dbReference>
<comment type="caution">
    <text evidence="5">The sequence shown here is derived from an EMBL/GenBank/DDBJ whole genome shotgun (WGS) entry which is preliminary data.</text>
</comment>
<dbReference type="Proteomes" id="UP000642094">
    <property type="component" value="Unassembled WGS sequence"/>
</dbReference>
<dbReference type="NCBIfam" id="NF033558">
    <property type="entry name" value="transpos_IS1"/>
    <property type="match status" value="1"/>
</dbReference>
<gene>
    <name evidence="5" type="ORF">H6F41_17575</name>
</gene>
<evidence type="ECO:0000313" key="6">
    <source>
        <dbReference type="Proteomes" id="UP000642094"/>
    </source>
</evidence>
<proteinExistence type="inferred from homology"/>
<keyword evidence="6" id="KW-1185">Reference proteome</keyword>
<keyword evidence="4" id="KW-0233">DNA recombination</keyword>
<protein>
    <submittedName>
        <fullName evidence="5">IS1 family transposase</fullName>
    </submittedName>
</protein>
<comment type="similarity">
    <text evidence="2">Belongs to the transposase 27 family.</text>
</comment>
<dbReference type="Pfam" id="PF03400">
    <property type="entry name" value="DDE_Tnp_IS1"/>
    <property type="match status" value="1"/>
</dbReference>
<dbReference type="EMBL" id="JACJQB010000062">
    <property type="protein sequence ID" value="MBD2189939.1"/>
    <property type="molecule type" value="Genomic_DNA"/>
</dbReference>
<evidence type="ECO:0000256" key="3">
    <source>
        <dbReference type="ARBA" id="ARBA00022578"/>
    </source>
</evidence>
<comment type="function">
    <text evidence="1">Absolutely required for transposition of IS1.</text>
</comment>
<accession>A0ABR8A275</accession>
<evidence type="ECO:0000256" key="2">
    <source>
        <dbReference type="ARBA" id="ARBA00008841"/>
    </source>
</evidence>